<gene>
    <name evidence="2" type="ORF">QYF61_014970</name>
</gene>
<comment type="caution">
    <text evidence="2">The sequence shown here is derived from an EMBL/GenBank/DDBJ whole genome shotgun (WGS) entry which is preliminary data.</text>
</comment>
<dbReference type="AlphaFoldDB" id="A0AAN7PTF7"/>
<accession>A0AAN7PTF7</accession>
<evidence type="ECO:0000313" key="2">
    <source>
        <dbReference type="EMBL" id="KAK4831038.1"/>
    </source>
</evidence>
<protein>
    <recommendedName>
        <fullName evidence="1">Reverse transcriptase domain-containing protein</fullName>
    </recommendedName>
</protein>
<proteinExistence type="predicted"/>
<feature type="domain" description="Reverse transcriptase" evidence="1">
    <location>
        <begin position="7"/>
        <end position="86"/>
    </location>
</feature>
<dbReference type="InterPro" id="IPR000477">
    <property type="entry name" value="RT_dom"/>
</dbReference>
<dbReference type="PANTHER" id="PTHR33332">
    <property type="entry name" value="REVERSE TRANSCRIPTASE DOMAIN-CONTAINING PROTEIN"/>
    <property type="match status" value="1"/>
</dbReference>
<dbReference type="Proteomes" id="UP001333110">
    <property type="component" value="Unassembled WGS sequence"/>
</dbReference>
<organism evidence="2 3">
    <name type="scientific">Mycteria americana</name>
    <name type="common">Wood stork</name>
    <dbReference type="NCBI Taxonomy" id="33587"/>
    <lineage>
        <taxon>Eukaryota</taxon>
        <taxon>Metazoa</taxon>
        <taxon>Chordata</taxon>
        <taxon>Craniata</taxon>
        <taxon>Vertebrata</taxon>
        <taxon>Euteleostomi</taxon>
        <taxon>Archelosauria</taxon>
        <taxon>Archosauria</taxon>
        <taxon>Dinosauria</taxon>
        <taxon>Saurischia</taxon>
        <taxon>Theropoda</taxon>
        <taxon>Coelurosauria</taxon>
        <taxon>Aves</taxon>
        <taxon>Neognathae</taxon>
        <taxon>Neoaves</taxon>
        <taxon>Aequornithes</taxon>
        <taxon>Ciconiiformes</taxon>
        <taxon>Ciconiidae</taxon>
        <taxon>Mycteria</taxon>
    </lineage>
</organism>
<dbReference type="EMBL" id="JAUNZN010000001">
    <property type="protein sequence ID" value="KAK4831038.1"/>
    <property type="molecule type" value="Genomic_DNA"/>
</dbReference>
<reference evidence="2 3" key="1">
    <citation type="journal article" date="2023" name="J. Hered.">
        <title>Chromosome-level genome of the wood stork (Mycteria americana) provides insight into avian chromosome evolution.</title>
        <authorList>
            <person name="Flamio R. Jr."/>
            <person name="Ramstad K.M."/>
        </authorList>
    </citation>
    <scope>NUCLEOTIDE SEQUENCE [LARGE SCALE GENOMIC DNA]</scope>
    <source>
        <strain evidence="2">JAX WOST 10</strain>
    </source>
</reference>
<dbReference type="Pfam" id="PF00078">
    <property type="entry name" value="RVT_1"/>
    <property type="match status" value="1"/>
</dbReference>
<evidence type="ECO:0000313" key="3">
    <source>
        <dbReference type="Proteomes" id="UP001333110"/>
    </source>
</evidence>
<name>A0AAN7PTF7_MYCAM</name>
<keyword evidence="3" id="KW-1185">Reference proteome</keyword>
<sequence>MTGNSILLEKLAAHSLDGCTLHWVKSWLDGRAQRGVVNGIKNSWWPVTSHVPQGSVLGPVLFNIFINDLDEGTEWTFSKFADNTKLGEEWLKSCLAEKDLEVLGNNHLNMSQQCAQVAKKANSILACIRNSVASRSREVIVPLYSALMRPHLRYCAQFSLQERH</sequence>
<evidence type="ECO:0000259" key="1">
    <source>
        <dbReference type="Pfam" id="PF00078"/>
    </source>
</evidence>